<keyword evidence="1" id="KW-0472">Membrane</keyword>
<name>A0A127F9W4_STEDE</name>
<sequence length="138" mass="15098">MRLLLRHPRTWLVLGWLMILVVVALSLMPGQKLPATGLNDKFQHGTAYALLALWFAGIYPRSRYWLIAIGLLLLGVGIEFAQGAMSFGREADLRDVLANGGGIAVGLGLAWLWLGGWAQQVEDWSASLAKLTGAKRRS</sequence>
<dbReference type="AlphaFoldDB" id="A0A127F9W4"/>
<keyword evidence="3" id="KW-1185">Reference proteome</keyword>
<evidence type="ECO:0008006" key="4">
    <source>
        <dbReference type="Google" id="ProtNLM"/>
    </source>
</evidence>
<dbReference type="EMBL" id="CP011971">
    <property type="protein sequence ID" value="AMN47207.1"/>
    <property type="molecule type" value="Genomic_DNA"/>
</dbReference>
<feature type="transmembrane region" description="Helical" evidence="1">
    <location>
        <begin position="42"/>
        <end position="59"/>
    </location>
</feature>
<keyword evidence="1" id="KW-1133">Transmembrane helix</keyword>
<dbReference type="PANTHER" id="PTHR28008:SF1">
    <property type="entry name" value="DOMAIN PROTEIN, PUTATIVE (AFU_ORTHOLOGUE AFUA_3G10980)-RELATED"/>
    <property type="match status" value="1"/>
</dbReference>
<gene>
    <name evidence="2" type="ORF">ACG33_08890</name>
</gene>
<evidence type="ECO:0000256" key="1">
    <source>
        <dbReference type="SAM" id="Phobius"/>
    </source>
</evidence>
<dbReference type="STRING" id="465721.ACG33_08890"/>
<protein>
    <recommendedName>
        <fullName evidence="4">VanZ-like domain-containing protein</fullName>
    </recommendedName>
</protein>
<dbReference type="RefSeq" id="WP_066920486.1">
    <property type="nucleotide sequence ID" value="NZ_CP011971.1"/>
</dbReference>
<evidence type="ECO:0000313" key="3">
    <source>
        <dbReference type="Proteomes" id="UP000070250"/>
    </source>
</evidence>
<dbReference type="Proteomes" id="UP000070250">
    <property type="component" value="Chromosome"/>
</dbReference>
<dbReference type="OrthoDB" id="3790495at2"/>
<proteinExistence type="predicted"/>
<accession>A0A127F9W4</accession>
<feature type="transmembrane region" description="Helical" evidence="1">
    <location>
        <begin position="96"/>
        <end position="114"/>
    </location>
</feature>
<organism evidence="2 3">
    <name type="scientific">Steroidobacter denitrificans</name>
    <dbReference type="NCBI Taxonomy" id="465721"/>
    <lineage>
        <taxon>Bacteria</taxon>
        <taxon>Pseudomonadati</taxon>
        <taxon>Pseudomonadota</taxon>
        <taxon>Gammaproteobacteria</taxon>
        <taxon>Steroidobacterales</taxon>
        <taxon>Steroidobacteraceae</taxon>
        <taxon>Steroidobacter</taxon>
    </lineage>
</organism>
<feature type="transmembrane region" description="Helical" evidence="1">
    <location>
        <begin position="65"/>
        <end position="84"/>
    </location>
</feature>
<dbReference type="PANTHER" id="PTHR28008">
    <property type="entry name" value="DOMAIN PROTEIN, PUTATIVE (AFU_ORTHOLOGUE AFUA_3G10980)-RELATED"/>
    <property type="match status" value="1"/>
</dbReference>
<dbReference type="KEGG" id="sdf:ACG33_08890"/>
<reference evidence="2 3" key="1">
    <citation type="submission" date="2015-06" db="EMBL/GenBank/DDBJ databases">
        <title>A Comprehensive Approach to Explore the Metabolic and Phylogenetic Diversity of Bacterial Steroid Degradation in the Environment: Testosterone as an Example.</title>
        <authorList>
            <person name="Yang F.-C."/>
            <person name="Chen Y.-L."/>
            <person name="Yu C.-P."/>
            <person name="Tang S.-L."/>
            <person name="Wang P.-H."/>
            <person name="Ismail W."/>
            <person name="Wang C.-H."/>
            <person name="Yang C.-Y."/>
            <person name="Chiang Y.-R."/>
        </authorList>
    </citation>
    <scope>NUCLEOTIDE SEQUENCE [LARGE SCALE GENOMIC DNA]</scope>
    <source>
        <strain evidence="2 3">DSM 18526</strain>
    </source>
</reference>
<feature type="transmembrane region" description="Helical" evidence="1">
    <location>
        <begin position="12"/>
        <end position="30"/>
    </location>
</feature>
<evidence type="ECO:0000313" key="2">
    <source>
        <dbReference type="EMBL" id="AMN47207.1"/>
    </source>
</evidence>
<keyword evidence="1" id="KW-0812">Transmembrane</keyword>